<keyword evidence="2" id="KW-1185">Reference proteome</keyword>
<dbReference type="Proteomes" id="UP001056778">
    <property type="component" value="Chromosome 5"/>
</dbReference>
<gene>
    <name evidence="1" type="ORF">MML48_5g00006101</name>
</gene>
<reference evidence="1" key="1">
    <citation type="submission" date="2022-04" db="EMBL/GenBank/DDBJ databases">
        <title>Chromosome-scale genome assembly of Holotrichia oblita Faldermann.</title>
        <authorList>
            <person name="Rongchong L."/>
        </authorList>
    </citation>
    <scope>NUCLEOTIDE SEQUENCE</scope>
    <source>
        <strain evidence="1">81SQS9</strain>
    </source>
</reference>
<dbReference type="EMBL" id="CM043019">
    <property type="protein sequence ID" value="KAI4460878.1"/>
    <property type="molecule type" value="Genomic_DNA"/>
</dbReference>
<comment type="caution">
    <text evidence="1">The sequence shown here is derived from an EMBL/GenBank/DDBJ whole genome shotgun (WGS) entry which is preliminary data.</text>
</comment>
<proteinExistence type="predicted"/>
<name>A0ACB9T267_HOLOL</name>
<accession>A0ACB9T267</accession>
<evidence type="ECO:0000313" key="2">
    <source>
        <dbReference type="Proteomes" id="UP001056778"/>
    </source>
</evidence>
<sequence>MIFALFYRCNTYIANYSTSTINPSNRAPLLLYKYLMRKCDQLPKGPKQHYKFQIKQSYKQYMHETDPKRIDEIIAAAYKDIEWIMKKIPLITSGCTIDIDKFWISALIYHDRPNLLNKKLSGIIQSYFYEFNTEKIKDVTEYLTRSAIIYEVRKLSELTKDSLQNLIIDILFPHDKNLKLHEINRIEFNNTSNKIFLSLRVLIPKSSSNKKCIEIVVLDTNKHKLTFFAIQEEENKLIAPGFPYHFEWLTSGHIRIAVNNFEDADTANAEWLVEKVFPKIISWASNELVDKSQVSLSSICLEKYVELYQKLKKKYGKAMTEIWPENTDPLKFVYEDVAIASYLICLWDQQNASKKPTFLDLGCGNGLLVHILSQEGYDGYGIDVRKRKIWDIYPSTTKLLTKTIFPSSSSLFPDTDWVIGNHSDELTPWIPVIAMRSSYKTNFFLLPCCSYEFSGVKYARINTSTSQYIDYLNYVQDICKICGFIIKKDKLRIPSTKNVCIVSYGRNYESNEFNLINERVTKFIESKFGTVNKRDEWVQNFKPRDHVEKVQNCTQLNRDLIKRIIQQVVAKILETPVSFNENNKIWNKGAELPFEKIISGINKDDLKQLKDNCGGLQTLLRNHRYIFEVVNGHVKIRIPKTISETTKYKDKPCWFFKNHPDGCPNSSELCAYNHCN</sequence>
<evidence type="ECO:0000313" key="1">
    <source>
        <dbReference type="EMBL" id="KAI4460878.1"/>
    </source>
</evidence>
<protein>
    <submittedName>
        <fullName evidence="1">Uncharacterized protein</fullName>
    </submittedName>
</protein>
<organism evidence="1 2">
    <name type="scientific">Holotrichia oblita</name>
    <name type="common">Chafer beetle</name>
    <dbReference type="NCBI Taxonomy" id="644536"/>
    <lineage>
        <taxon>Eukaryota</taxon>
        <taxon>Metazoa</taxon>
        <taxon>Ecdysozoa</taxon>
        <taxon>Arthropoda</taxon>
        <taxon>Hexapoda</taxon>
        <taxon>Insecta</taxon>
        <taxon>Pterygota</taxon>
        <taxon>Neoptera</taxon>
        <taxon>Endopterygota</taxon>
        <taxon>Coleoptera</taxon>
        <taxon>Polyphaga</taxon>
        <taxon>Scarabaeiformia</taxon>
        <taxon>Scarabaeidae</taxon>
        <taxon>Melolonthinae</taxon>
        <taxon>Holotrichia</taxon>
    </lineage>
</organism>